<dbReference type="SUPFAM" id="SSF55753">
    <property type="entry name" value="Actin depolymerizing proteins"/>
    <property type="match status" value="1"/>
</dbReference>
<dbReference type="Pfam" id="PF00241">
    <property type="entry name" value="Cofilin_ADF"/>
    <property type="match status" value="1"/>
</dbReference>
<proteinExistence type="inferred from homology"/>
<evidence type="ECO:0000256" key="5">
    <source>
        <dbReference type="ARBA" id="ARBA00023203"/>
    </source>
</evidence>
<dbReference type="PANTHER" id="PTHR13759">
    <property type="entry name" value="TWINFILIN"/>
    <property type="match status" value="1"/>
</dbReference>
<dbReference type="InParanoid" id="A0A672SJB6"/>
<dbReference type="GO" id="GO:0030016">
    <property type="term" value="C:myofibril"/>
    <property type="evidence" value="ECO:0007669"/>
    <property type="project" value="TreeGrafter"/>
</dbReference>
<evidence type="ECO:0000256" key="8">
    <source>
        <dbReference type="SAM" id="MobiDB-lite"/>
    </source>
</evidence>
<dbReference type="GO" id="GO:0030042">
    <property type="term" value="P:actin filament depolymerization"/>
    <property type="evidence" value="ECO:0007669"/>
    <property type="project" value="TreeGrafter"/>
</dbReference>
<dbReference type="GO" id="GO:0051016">
    <property type="term" value="P:barbed-end actin filament capping"/>
    <property type="evidence" value="ECO:0007669"/>
    <property type="project" value="TreeGrafter"/>
</dbReference>
<keyword evidence="3" id="KW-0963">Cytoplasm</keyword>
<keyword evidence="11" id="KW-1185">Reference proteome</keyword>
<reference evidence="10" key="1">
    <citation type="submission" date="2025-08" db="UniProtKB">
        <authorList>
            <consortium name="Ensembl"/>
        </authorList>
    </citation>
    <scope>IDENTIFICATION</scope>
</reference>
<dbReference type="InterPro" id="IPR029006">
    <property type="entry name" value="ADF-H/Gelsolin-like_dom_sf"/>
</dbReference>
<dbReference type="FunFam" id="3.40.20.10:FF:000042">
    <property type="entry name" value="Actin depolymerizing protein"/>
    <property type="match status" value="1"/>
</dbReference>
<dbReference type="Ensembl" id="ENSSGRT00000108632.1">
    <property type="protein sequence ID" value="ENSSGRP00000102156.1"/>
    <property type="gene ID" value="ENSSGRG00000050789.1"/>
</dbReference>
<feature type="region of interest" description="Disordered" evidence="8">
    <location>
        <begin position="129"/>
        <end position="177"/>
    </location>
</feature>
<dbReference type="PROSITE" id="PS51263">
    <property type="entry name" value="ADF_H"/>
    <property type="match status" value="1"/>
</dbReference>
<comment type="subcellular location">
    <subcellularLocation>
        <location evidence="1">Cytoplasm</location>
        <location evidence="1">Cytoskeleton</location>
    </subcellularLocation>
</comment>
<keyword evidence="4" id="KW-0677">Repeat</keyword>
<evidence type="ECO:0000313" key="11">
    <source>
        <dbReference type="Proteomes" id="UP000472262"/>
    </source>
</evidence>
<dbReference type="InterPro" id="IPR002108">
    <property type="entry name" value="ADF-H"/>
</dbReference>
<evidence type="ECO:0000256" key="7">
    <source>
        <dbReference type="ARBA" id="ARBA00040325"/>
    </source>
</evidence>
<protein>
    <recommendedName>
        <fullName evidence="7">Twinfilin-1</fullName>
    </recommendedName>
</protein>
<keyword evidence="6" id="KW-0206">Cytoskeleton</keyword>
<dbReference type="PANTHER" id="PTHR13759:SF8">
    <property type="entry name" value="TWINFILIN-1"/>
    <property type="match status" value="1"/>
</dbReference>
<dbReference type="Gene3D" id="3.40.20.10">
    <property type="entry name" value="Severin"/>
    <property type="match status" value="1"/>
</dbReference>
<dbReference type="AlphaFoldDB" id="A0A672SJB6"/>
<organism evidence="10 11">
    <name type="scientific">Sinocyclocheilus grahami</name>
    <name type="common">Dianchi golden-line fish</name>
    <name type="synonym">Barbus grahami</name>
    <dbReference type="NCBI Taxonomy" id="75366"/>
    <lineage>
        <taxon>Eukaryota</taxon>
        <taxon>Metazoa</taxon>
        <taxon>Chordata</taxon>
        <taxon>Craniata</taxon>
        <taxon>Vertebrata</taxon>
        <taxon>Euteleostomi</taxon>
        <taxon>Actinopterygii</taxon>
        <taxon>Neopterygii</taxon>
        <taxon>Teleostei</taxon>
        <taxon>Ostariophysi</taxon>
        <taxon>Cypriniformes</taxon>
        <taxon>Cyprinidae</taxon>
        <taxon>Cyprininae</taxon>
        <taxon>Sinocyclocheilus</taxon>
    </lineage>
</organism>
<evidence type="ECO:0000256" key="3">
    <source>
        <dbReference type="ARBA" id="ARBA00022490"/>
    </source>
</evidence>
<comment type="similarity">
    <text evidence="2">Belongs to the actin-binding proteins ADF family. Twinfilin subfamily.</text>
</comment>
<dbReference type="GO" id="GO:0003785">
    <property type="term" value="F:actin monomer binding"/>
    <property type="evidence" value="ECO:0007669"/>
    <property type="project" value="TreeGrafter"/>
</dbReference>
<evidence type="ECO:0000259" key="9">
    <source>
        <dbReference type="PROSITE" id="PS51263"/>
    </source>
</evidence>
<evidence type="ECO:0000256" key="2">
    <source>
        <dbReference type="ARBA" id="ARBA00009557"/>
    </source>
</evidence>
<evidence type="ECO:0000256" key="4">
    <source>
        <dbReference type="ARBA" id="ARBA00022737"/>
    </source>
</evidence>
<evidence type="ECO:0000313" key="10">
    <source>
        <dbReference type="Ensembl" id="ENSSGRP00000102156.1"/>
    </source>
</evidence>
<feature type="domain" description="ADF-H" evidence="9">
    <location>
        <begin position="1"/>
        <end position="97"/>
    </location>
</feature>
<dbReference type="InterPro" id="IPR028458">
    <property type="entry name" value="Twinfilin"/>
</dbReference>
<dbReference type="Proteomes" id="UP000472262">
    <property type="component" value="Unassembled WGS sequence"/>
</dbReference>
<dbReference type="SMART" id="SM00102">
    <property type="entry name" value="ADF"/>
    <property type="match status" value="1"/>
</dbReference>
<evidence type="ECO:0000256" key="1">
    <source>
        <dbReference type="ARBA" id="ARBA00004245"/>
    </source>
</evidence>
<feature type="compositionally biased region" description="Basic residues" evidence="8">
    <location>
        <begin position="130"/>
        <end position="176"/>
    </location>
</feature>
<dbReference type="CDD" id="cd11285">
    <property type="entry name" value="ADF_Twf-N_like"/>
    <property type="match status" value="1"/>
</dbReference>
<dbReference type="GO" id="GO:0051015">
    <property type="term" value="F:actin filament binding"/>
    <property type="evidence" value="ECO:0007669"/>
    <property type="project" value="TreeGrafter"/>
</dbReference>
<accession>A0A672SJB6</accession>
<reference evidence="10" key="2">
    <citation type="submission" date="2025-09" db="UniProtKB">
        <authorList>
            <consortium name="Ensembl"/>
        </authorList>
    </citation>
    <scope>IDENTIFICATION</scope>
</reference>
<sequence>KAAARSWEEDYDALVLPALDKELPCYVLYRLDSTNSLGHEWIFIAWSPDHSPVRHKMLYAATRATLRKEFGLGHIKDEMFGTVKDEVSLSGYKKHITAQSAPLPLTAAEEELRQIKLSEVHTHTLTHSLTHTHTHTHTPTHTHTHTLSHTHSHTHTHTHALSHTHTHSHTHSHTHTRTLTLTHALSHTLSHSHTH</sequence>
<keyword evidence="5" id="KW-0009">Actin-binding</keyword>
<dbReference type="GO" id="GO:0010976">
    <property type="term" value="P:positive regulation of neuron projection development"/>
    <property type="evidence" value="ECO:0007669"/>
    <property type="project" value="TreeGrafter"/>
</dbReference>
<evidence type="ECO:0000256" key="6">
    <source>
        <dbReference type="ARBA" id="ARBA00023212"/>
    </source>
</evidence>
<dbReference type="GO" id="GO:0005884">
    <property type="term" value="C:actin filament"/>
    <property type="evidence" value="ECO:0007669"/>
    <property type="project" value="TreeGrafter"/>
</dbReference>
<name>A0A672SJB6_SINGR</name>
<dbReference type="GO" id="GO:0010591">
    <property type="term" value="P:regulation of lamellipodium assembly"/>
    <property type="evidence" value="ECO:0007669"/>
    <property type="project" value="TreeGrafter"/>
</dbReference>